<comment type="function">
    <text evidence="8">Catalyzes the phosphorylation of D-xylulose to D-xylulose 5-phosphate.</text>
</comment>
<evidence type="ECO:0000259" key="12">
    <source>
        <dbReference type="Pfam" id="PF02782"/>
    </source>
</evidence>
<dbReference type="NCBIfam" id="TIGR01312">
    <property type="entry name" value="XylB"/>
    <property type="match status" value="1"/>
</dbReference>
<dbReference type="PROSITE" id="PS00933">
    <property type="entry name" value="FGGY_KINASES_1"/>
    <property type="match status" value="1"/>
</dbReference>
<feature type="domain" description="Carbohydrate kinase FGGY N-terminal" evidence="11">
    <location>
        <begin position="4"/>
        <end position="247"/>
    </location>
</feature>
<keyword evidence="7 8" id="KW-0119">Carbohydrate metabolism</keyword>
<sequence length="517" mass="56580">MKEYVLGIDLGTSAVKVSAVDRTGHIAAQESYDYPLSQPQPGYSEQNPDEWVNGTAVAIVRLILNHHIRPAEIAGISYSGQMHGLVLLDAQHKVLRPAMLWNDTRTTAQCQEIEAKLGDRFIEITGNRPLEGFTLPKILWVKENEPDIWAKAATFLLPKDYVRYRMTGKLAIDYSDATGTVMLDIKQGAWSQEILDAFDIPASMCPLLINSVTEVGPISETFAIFSGLHQSTRVFGGAADNAAAALGAGIIAPNMVLCSIGTSGVILKHEASADTAYHGVLQMEDHAVTGQSYSMGVTLAAGYSLSWYKRTFAAHEDFTHLVNEAAQSTIGANGLLFTPYIMGERTPYADANIRGSFIGIDGTHQRPDFTRAVLEGIIFSFRDLLDIYDAQHQTYDTIVSVGGGAKSPLWLQIQADVFNTPVVRLENEQGPGMGAAMLAAVGLGWFASFADCAKAFVHYGQTYQPNVANAQRYAALHQIYHQVYGQTKELSRQLLEYRTNLSSNLMNPNQKTKVKQL</sequence>
<evidence type="ECO:0000259" key="11">
    <source>
        <dbReference type="Pfam" id="PF00370"/>
    </source>
</evidence>
<dbReference type="RefSeq" id="WP_331244569.1">
    <property type="nucleotide sequence ID" value="NZ_JAQSGJ010000072.1"/>
</dbReference>
<dbReference type="InterPro" id="IPR000577">
    <property type="entry name" value="Carb_kinase_FGGY"/>
</dbReference>
<feature type="site" description="Important for activity" evidence="8">
    <location>
        <position position="9"/>
    </location>
</feature>
<evidence type="ECO:0000256" key="1">
    <source>
        <dbReference type="ARBA" id="ARBA00009156"/>
    </source>
</evidence>
<dbReference type="InterPro" id="IPR018483">
    <property type="entry name" value="Carb_kinase_FGGY_CS"/>
</dbReference>
<reference evidence="13 14" key="1">
    <citation type="submission" date="2023-02" db="EMBL/GenBank/DDBJ databases">
        <title>The predominant lactic acid bacteria and yeasts involved in the spontaneous fermentation of millet during the production of the traditional porridge Hausa koko in Ghana.</title>
        <authorList>
            <person name="Atter A."/>
            <person name="Diaz M."/>
        </authorList>
    </citation>
    <scope>NUCLEOTIDE SEQUENCE [LARGE SCALE GENOMIC DNA]</scope>
    <source>
        <strain evidence="13 14">FI11640</strain>
    </source>
</reference>
<keyword evidence="6 8" id="KW-0067">ATP-binding</keyword>
<evidence type="ECO:0000256" key="3">
    <source>
        <dbReference type="ARBA" id="ARBA00022679"/>
    </source>
</evidence>
<keyword evidence="3 8" id="KW-0808">Transferase</keyword>
<protein>
    <recommendedName>
        <fullName evidence="8 10">Xylulose kinase</fullName>
        <shortName evidence="8 10">Xylulokinase</shortName>
        <ecNumber evidence="8 10">2.7.1.17</ecNumber>
    </recommendedName>
</protein>
<dbReference type="Pfam" id="PF02782">
    <property type="entry name" value="FGGY_C"/>
    <property type="match status" value="1"/>
</dbReference>
<accession>A0ABU7T3D7</accession>
<dbReference type="Pfam" id="PF00370">
    <property type="entry name" value="FGGY_N"/>
    <property type="match status" value="1"/>
</dbReference>
<dbReference type="CDD" id="cd07808">
    <property type="entry name" value="ASKHA_NBD_FGGY_EcXK-like"/>
    <property type="match status" value="1"/>
</dbReference>
<dbReference type="HAMAP" id="MF_02220">
    <property type="entry name" value="XylB"/>
    <property type="match status" value="1"/>
</dbReference>
<dbReference type="InterPro" id="IPR043129">
    <property type="entry name" value="ATPase_NBD"/>
</dbReference>
<feature type="domain" description="Carbohydrate kinase FGGY C-terminal" evidence="12">
    <location>
        <begin position="257"/>
        <end position="442"/>
    </location>
</feature>
<dbReference type="Proteomes" id="UP001330016">
    <property type="component" value="Unassembled WGS sequence"/>
</dbReference>
<evidence type="ECO:0000256" key="2">
    <source>
        <dbReference type="ARBA" id="ARBA00022629"/>
    </source>
</evidence>
<keyword evidence="14" id="KW-1185">Reference proteome</keyword>
<dbReference type="SUPFAM" id="SSF53067">
    <property type="entry name" value="Actin-like ATPase domain"/>
    <property type="match status" value="2"/>
</dbReference>
<evidence type="ECO:0000256" key="9">
    <source>
        <dbReference type="RuleBase" id="RU003733"/>
    </source>
</evidence>
<evidence type="ECO:0000313" key="14">
    <source>
        <dbReference type="Proteomes" id="UP001330016"/>
    </source>
</evidence>
<evidence type="ECO:0000256" key="7">
    <source>
        <dbReference type="ARBA" id="ARBA00023277"/>
    </source>
</evidence>
<comment type="catalytic activity">
    <reaction evidence="8 10">
        <text>D-xylulose + ATP = D-xylulose 5-phosphate + ADP + H(+)</text>
        <dbReference type="Rhea" id="RHEA:10964"/>
        <dbReference type="ChEBI" id="CHEBI:15378"/>
        <dbReference type="ChEBI" id="CHEBI:17140"/>
        <dbReference type="ChEBI" id="CHEBI:30616"/>
        <dbReference type="ChEBI" id="CHEBI:57737"/>
        <dbReference type="ChEBI" id="CHEBI:456216"/>
        <dbReference type="EC" id="2.7.1.17"/>
    </reaction>
</comment>
<evidence type="ECO:0000256" key="8">
    <source>
        <dbReference type="HAMAP-Rule" id="MF_02220"/>
    </source>
</evidence>
<dbReference type="PANTHER" id="PTHR43095">
    <property type="entry name" value="SUGAR KINASE"/>
    <property type="match status" value="1"/>
</dbReference>
<dbReference type="GO" id="GO:0004856">
    <property type="term" value="F:D-xylulokinase activity"/>
    <property type="evidence" value="ECO:0007669"/>
    <property type="project" value="UniProtKB-EC"/>
</dbReference>
<dbReference type="InterPro" id="IPR018484">
    <property type="entry name" value="FGGY_N"/>
</dbReference>
<dbReference type="InterPro" id="IPR050406">
    <property type="entry name" value="FGGY_Carb_Kinase"/>
</dbReference>
<evidence type="ECO:0000256" key="6">
    <source>
        <dbReference type="ARBA" id="ARBA00022840"/>
    </source>
</evidence>
<name>A0ABU7T3D7_9LACO</name>
<dbReference type="EC" id="2.7.1.17" evidence="8 10"/>
<keyword evidence="2 8" id="KW-0859">Xylose metabolism</keyword>
<feature type="binding site" evidence="8">
    <location>
        <begin position="82"/>
        <end position="83"/>
    </location>
    <ligand>
        <name>substrate</name>
    </ligand>
</feature>
<feature type="active site" description="Proton acceptor" evidence="8">
    <location>
        <position position="240"/>
    </location>
</feature>
<dbReference type="PIRSF" id="PIRSF000538">
    <property type="entry name" value="GlpK"/>
    <property type="match status" value="1"/>
</dbReference>
<keyword evidence="5 8" id="KW-0418">Kinase</keyword>
<comment type="caution">
    <text evidence="13">The sequence shown here is derived from an EMBL/GenBank/DDBJ whole genome shotgun (WGS) entry which is preliminary data.</text>
</comment>
<evidence type="ECO:0000313" key="13">
    <source>
        <dbReference type="EMBL" id="MEE6717129.1"/>
    </source>
</evidence>
<evidence type="ECO:0000256" key="5">
    <source>
        <dbReference type="ARBA" id="ARBA00022777"/>
    </source>
</evidence>
<dbReference type="PROSITE" id="PS00445">
    <property type="entry name" value="FGGY_KINASES_2"/>
    <property type="match status" value="1"/>
</dbReference>
<dbReference type="PANTHER" id="PTHR43095:SF5">
    <property type="entry name" value="XYLULOSE KINASE"/>
    <property type="match status" value="1"/>
</dbReference>
<dbReference type="InterPro" id="IPR006000">
    <property type="entry name" value="Xylulokinase"/>
</dbReference>
<organism evidence="13 14">
    <name type="scientific">Schleiferilactobacillus harbinensis</name>
    <dbReference type="NCBI Taxonomy" id="304207"/>
    <lineage>
        <taxon>Bacteria</taxon>
        <taxon>Bacillati</taxon>
        <taxon>Bacillota</taxon>
        <taxon>Bacilli</taxon>
        <taxon>Lactobacillales</taxon>
        <taxon>Lactobacillaceae</taxon>
        <taxon>Schleiferilactobacillus</taxon>
    </lineage>
</organism>
<comment type="similarity">
    <text evidence="1 8 9">Belongs to the FGGY kinase family.</text>
</comment>
<evidence type="ECO:0000256" key="4">
    <source>
        <dbReference type="ARBA" id="ARBA00022741"/>
    </source>
</evidence>
<keyword evidence="4 8" id="KW-0547">Nucleotide-binding</keyword>
<gene>
    <name evidence="8 10 13" type="primary">xylB</name>
    <name evidence="13" type="ORF">PS435_14905</name>
</gene>
<dbReference type="InterPro" id="IPR018485">
    <property type="entry name" value="FGGY_C"/>
</dbReference>
<dbReference type="Gene3D" id="3.30.420.40">
    <property type="match status" value="2"/>
</dbReference>
<proteinExistence type="inferred from homology"/>
<evidence type="ECO:0000256" key="10">
    <source>
        <dbReference type="RuleBase" id="RU364073"/>
    </source>
</evidence>
<dbReference type="EMBL" id="JAQSGK010000072">
    <property type="protein sequence ID" value="MEE6717129.1"/>
    <property type="molecule type" value="Genomic_DNA"/>
</dbReference>